<evidence type="ECO:0000313" key="2">
    <source>
        <dbReference type="EMBL" id="RAL20307.1"/>
    </source>
</evidence>
<dbReference type="GO" id="GO:0008237">
    <property type="term" value="F:metallopeptidase activity"/>
    <property type="evidence" value="ECO:0007669"/>
    <property type="project" value="InterPro"/>
</dbReference>
<dbReference type="Proteomes" id="UP000249169">
    <property type="component" value="Unassembled WGS sequence"/>
</dbReference>
<dbReference type="InterPro" id="IPR024079">
    <property type="entry name" value="MetalloPept_cat_dom_sf"/>
</dbReference>
<dbReference type="EMBL" id="QHKO01000012">
    <property type="protein sequence ID" value="RAL20307.1"/>
    <property type="molecule type" value="Genomic_DNA"/>
</dbReference>
<dbReference type="Gene3D" id="3.40.390.10">
    <property type="entry name" value="Collagenase (Catalytic Domain)"/>
    <property type="match status" value="1"/>
</dbReference>
<feature type="region of interest" description="Disordered" evidence="1">
    <location>
        <begin position="54"/>
        <end position="83"/>
    </location>
</feature>
<proteinExistence type="predicted"/>
<feature type="region of interest" description="Disordered" evidence="1">
    <location>
        <begin position="1"/>
        <end position="23"/>
    </location>
</feature>
<reference evidence="2 3" key="1">
    <citation type="submission" date="2018-05" db="EMBL/GenBank/DDBJ databases">
        <title>Lujinxingia marina gen. nov. sp. nov., a new facultative anaerobic member of the class Deltaproteobacteria, and proposal of Lujinxingaceae fam. nov.</title>
        <authorList>
            <person name="Li C.-M."/>
        </authorList>
    </citation>
    <scope>NUCLEOTIDE SEQUENCE [LARGE SCALE GENOMIC DNA]</scope>
    <source>
        <strain evidence="2 3">B210</strain>
    </source>
</reference>
<comment type="caution">
    <text evidence="2">The sequence shown here is derived from an EMBL/GenBank/DDBJ whole genome shotgun (WGS) entry which is preliminary data.</text>
</comment>
<name>A0A328C3J8_9DELT</name>
<dbReference type="Pfam" id="PF13582">
    <property type="entry name" value="Reprolysin_3"/>
    <property type="match status" value="1"/>
</dbReference>
<protein>
    <recommendedName>
        <fullName evidence="4">Peptidase M43 pregnancy-associated plasma-A domain-containing protein</fullName>
    </recommendedName>
</protein>
<evidence type="ECO:0000256" key="1">
    <source>
        <dbReference type="SAM" id="MobiDB-lite"/>
    </source>
</evidence>
<organism evidence="2 3">
    <name type="scientific">Lujinxingia litoralis</name>
    <dbReference type="NCBI Taxonomy" id="2211119"/>
    <lineage>
        <taxon>Bacteria</taxon>
        <taxon>Deltaproteobacteria</taxon>
        <taxon>Bradymonadales</taxon>
        <taxon>Lujinxingiaceae</taxon>
        <taxon>Lujinxingia</taxon>
    </lineage>
</organism>
<evidence type="ECO:0008006" key="4">
    <source>
        <dbReference type="Google" id="ProtNLM"/>
    </source>
</evidence>
<gene>
    <name evidence="2" type="ORF">DL240_17980</name>
</gene>
<feature type="region of interest" description="Disordered" evidence="1">
    <location>
        <begin position="119"/>
        <end position="159"/>
    </location>
</feature>
<accession>A0A328C3J8</accession>
<sequence>MTRRGDQAQIQHHLPQGAQPDALLPGLHHRRQIPAHHLTAAQRGDEHRLVDRQPHHLTDPLQTQLSHRSKRLRLPGASQGPLIELPDLYRRAPHRHGEETRPCVMGEQRALHHIPLPSAAKIRPPARPGGRRAARCGRGNLETLRHRPHAEKSGATEGTYRHRWTRRPHRGSMTPLTCHLIPGSCTLKSPLTAFCLRSTMLCSPPRALLPLLLALIALLGLSACEQLQQVAEFVDSISTGAPCESGFDCLGGTCFGEDQGFGGGYCSELGCEQEGCLGFSSECLILPVAGLTGESACFERCALDNSCDRMGEGYVCTLVDDTAICLPEGLNVGQEPGKPGAPCTSDVACQEGLTCLTNLYGGYCTRLNCDSDDGCQDGARCVTLNPQAPAEDQVLACMAACQQDQDCRFGYECRPGSAEEPAYCQETEAQEGPRNPQGADDGERCASNLSCKGAACIRELEKDDGQRSFPNGYCTTRYCADDGDCNGGICVVQNTTPGCMAACTTDDDCRQGYTCRSGREGRAFCDSIAAPPAIDVTGAQALEISCGSRTTYPVEVATGAQSFLLTPFNPGGTALEPRSLQRPDGSTLNIPRDYAFHAINPAILTSMAPMLFPASDDTSLARTFGAGTYTLNVASDAAETCHYVIAQPAPGTTLHLRFYLIGVPGLSAATAAAHSDLQAAISTMRAIYSTMNIAVEVAHYTELSLELSDSYSIIRDLDDAFELVSLSQAPGASLDENLVVNVFLIDDFAVEDAPGLLGISAGLPGAAGLHGSPSSGLVFSTAGLGQDNATVGQIMAHEIGHYLGLRHTTEHLGSAQDPITDTPSCLFPDLGYFCSDAKNFMFPFSLGPDQRQTTAGQSFVLRRNPLVRP</sequence>
<keyword evidence="3" id="KW-1185">Reference proteome</keyword>
<dbReference type="AlphaFoldDB" id="A0A328C3J8"/>
<dbReference type="SUPFAM" id="SSF55486">
    <property type="entry name" value="Metalloproteases ('zincins'), catalytic domain"/>
    <property type="match status" value="1"/>
</dbReference>
<evidence type="ECO:0000313" key="3">
    <source>
        <dbReference type="Proteomes" id="UP000249169"/>
    </source>
</evidence>